<evidence type="ECO:0000313" key="2">
    <source>
        <dbReference type="Proteomes" id="UP000594637"/>
    </source>
</evidence>
<proteinExistence type="predicted"/>
<organism evidence="1 2">
    <name type="scientific">Actinomyces respiraculi</name>
    <dbReference type="NCBI Taxonomy" id="2744574"/>
    <lineage>
        <taxon>Bacteria</taxon>
        <taxon>Bacillati</taxon>
        <taxon>Actinomycetota</taxon>
        <taxon>Actinomycetes</taxon>
        <taxon>Actinomycetales</taxon>
        <taxon>Actinomycetaceae</taxon>
        <taxon>Actinomyces</taxon>
    </lineage>
</organism>
<dbReference type="RefSeq" id="WP_166855119.1">
    <property type="nucleotide sequence ID" value="NZ_CP063989.1"/>
</dbReference>
<dbReference type="Proteomes" id="UP000594637">
    <property type="component" value="Chromosome"/>
</dbReference>
<protein>
    <submittedName>
        <fullName evidence="1">DUF2505 domain-containing protein</fullName>
    </submittedName>
</protein>
<reference evidence="1 2" key="1">
    <citation type="submission" date="2020-11" db="EMBL/GenBank/DDBJ databases">
        <title>Actinomyces sp. ZJ750.</title>
        <authorList>
            <person name="Zhou J."/>
        </authorList>
    </citation>
    <scope>NUCLEOTIDE SEQUENCE [LARGE SCALE GENOMIC DNA]</scope>
    <source>
        <strain evidence="1 2">ZJ750</strain>
    </source>
</reference>
<accession>A0A7T0LMG9</accession>
<dbReference type="KEGG" id="arep:ID810_03620"/>
<keyword evidence="2" id="KW-1185">Reference proteome</keyword>
<dbReference type="InterPro" id="IPR019639">
    <property type="entry name" value="DUF2505"/>
</dbReference>
<dbReference type="EMBL" id="CP063989">
    <property type="protein sequence ID" value="QPL06043.1"/>
    <property type="molecule type" value="Genomic_DNA"/>
</dbReference>
<dbReference type="Pfam" id="PF10698">
    <property type="entry name" value="DUF2505"/>
    <property type="match status" value="1"/>
</dbReference>
<evidence type="ECO:0000313" key="1">
    <source>
        <dbReference type="EMBL" id="QPL06043.1"/>
    </source>
</evidence>
<dbReference type="AlphaFoldDB" id="A0A7T0LMG9"/>
<name>A0A7T0LMG9_9ACTO</name>
<sequence length="165" mass="17273">MRKTVTITYPADPATVATMLADPAFQRGRVARLGQDGLDVDVVTRGEGFAVTVRGTVPADRLPSAARRFVRGPLSLTLTESWGEPGDGGRREGRLSAEISGAPVHVAATGSMSSDDGARTTVVLDLSLDVTVPLVGRALEDRAMGHVDAVVADEQARATAWLASH</sequence>
<gene>
    <name evidence="1" type="ORF">ID810_03620</name>
</gene>